<dbReference type="SUPFAM" id="SSF52218">
    <property type="entry name" value="Flavoproteins"/>
    <property type="match status" value="1"/>
</dbReference>
<dbReference type="EMBL" id="JBHUEO010000048">
    <property type="protein sequence ID" value="MFD1707875.1"/>
    <property type="molecule type" value="Genomic_DNA"/>
</dbReference>
<comment type="caution">
    <text evidence="5">The sequence shown here is derived from an EMBL/GenBank/DDBJ whole genome shotgun (WGS) entry which is preliminary data.</text>
</comment>
<dbReference type="Pfam" id="PF03358">
    <property type="entry name" value="FMN_red"/>
    <property type="match status" value="1"/>
</dbReference>
<dbReference type="Proteomes" id="UP001597301">
    <property type="component" value="Unassembled WGS sequence"/>
</dbReference>
<keyword evidence="6" id="KW-1185">Reference proteome</keyword>
<accession>A0ABW4KNQ9</accession>
<gene>
    <name evidence="5" type="ORF">ACFSCZ_14205</name>
</gene>
<keyword evidence="1" id="KW-0285">Flavoprotein</keyword>
<dbReference type="PANTHER" id="PTHR43408:SF1">
    <property type="entry name" value="FMN REDUCTASE (NADPH)"/>
    <property type="match status" value="1"/>
</dbReference>
<reference evidence="6" key="1">
    <citation type="journal article" date="2019" name="Int. J. Syst. Evol. Microbiol.">
        <title>The Global Catalogue of Microorganisms (GCM) 10K type strain sequencing project: providing services to taxonomists for standard genome sequencing and annotation.</title>
        <authorList>
            <consortium name="The Broad Institute Genomics Platform"/>
            <consortium name="The Broad Institute Genome Sequencing Center for Infectious Disease"/>
            <person name="Wu L."/>
            <person name="Ma J."/>
        </authorList>
    </citation>
    <scope>NUCLEOTIDE SEQUENCE [LARGE SCALE GENOMIC DNA]</scope>
    <source>
        <strain evidence="6">CGMCC 1.12295</strain>
    </source>
</reference>
<sequence length="160" mass="17546">MKKIVSIVGNPKLQSKTSLVAKEISRQFKEKNDLVDMGLLELAPIGACLFEWGNQEVQIYVEKIIQSDVIIVASPTYKAAYTGLLKAFLDQIPQEGLKGKTVLPVMMGAAPHHKMAVDVFLTPLLLELGANCPLRGLYVMESDMENVPAIISAWLDHAAI</sequence>
<keyword evidence="3" id="KW-0560">Oxidoreductase</keyword>
<dbReference type="InterPro" id="IPR051814">
    <property type="entry name" value="NAD(P)H-dep_FMN_reductase"/>
</dbReference>
<evidence type="ECO:0000256" key="2">
    <source>
        <dbReference type="ARBA" id="ARBA00022643"/>
    </source>
</evidence>
<feature type="domain" description="NADPH-dependent FMN reductase-like" evidence="4">
    <location>
        <begin position="3"/>
        <end position="141"/>
    </location>
</feature>
<dbReference type="InterPro" id="IPR029039">
    <property type="entry name" value="Flavoprotein-like_sf"/>
</dbReference>
<evidence type="ECO:0000259" key="4">
    <source>
        <dbReference type="Pfam" id="PF03358"/>
    </source>
</evidence>
<dbReference type="InterPro" id="IPR005025">
    <property type="entry name" value="FMN_Rdtase-like_dom"/>
</dbReference>
<organism evidence="5 6">
    <name type="scientific">Siminovitchia sediminis</name>
    <dbReference type="NCBI Taxonomy" id="1274353"/>
    <lineage>
        <taxon>Bacteria</taxon>
        <taxon>Bacillati</taxon>
        <taxon>Bacillota</taxon>
        <taxon>Bacilli</taxon>
        <taxon>Bacillales</taxon>
        <taxon>Bacillaceae</taxon>
        <taxon>Siminovitchia</taxon>
    </lineage>
</organism>
<protein>
    <submittedName>
        <fullName evidence="5">NAD(P)H-dependent oxidoreductase</fullName>
    </submittedName>
</protein>
<evidence type="ECO:0000256" key="3">
    <source>
        <dbReference type="ARBA" id="ARBA00023002"/>
    </source>
</evidence>
<name>A0ABW4KNQ9_9BACI</name>
<proteinExistence type="predicted"/>
<keyword evidence="2" id="KW-0288">FMN</keyword>
<dbReference type="RefSeq" id="WP_380774719.1">
    <property type="nucleotide sequence ID" value="NZ_JBHUEO010000048.1"/>
</dbReference>
<dbReference type="Gene3D" id="3.40.50.360">
    <property type="match status" value="1"/>
</dbReference>
<evidence type="ECO:0000313" key="6">
    <source>
        <dbReference type="Proteomes" id="UP001597301"/>
    </source>
</evidence>
<evidence type="ECO:0000256" key="1">
    <source>
        <dbReference type="ARBA" id="ARBA00022630"/>
    </source>
</evidence>
<dbReference type="PANTHER" id="PTHR43408">
    <property type="entry name" value="FMN REDUCTASE (NADPH)"/>
    <property type="match status" value="1"/>
</dbReference>
<evidence type="ECO:0000313" key="5">
    <source>
        <dbReference type="EMBL" id="MFD1707875.1"/>
    </source>
</evidence>